<evidence type="ECO:0000313" key="2">
    <source>
        <dbReference type="Proteomes" id="UP001194714"/>
    </source>
</evidence>
<dbReference type="EMBL" id="JAAEJV010000027">
    <property type="protein sequence ID" value="MBF5059538.1"/>
    <property type="molecule type" value="Genomic_DNA"/>
</dbReference>
<protein>
    <recommendedName>
        <fullName evidence="3">Tetratricopeptide repeat protein</fullName>
    </recommendedName>
</protein>
<dbReference type="Proteomes" id="UP001194714">
    <property type="component" value="Unassembled WGS sequence"/>
</dbReference>
<gene>
    <name evidence="1" type="ORF">NEPTK9_001052</name>
</gene>
<dbReference type="SUPFAM" id="SSF48452">
    <property type="entry name" value="TPR-like"/>
    <property type="match status" value="1"/>
</dbReference>
<name>A0ABS0AZI4_9BACT</name>
<comment type="caution">
    <text evidence="1">The sequence shown here is derived from an EMBL/GenBank/DDBJ whole genome shotgun (WGS) entry which is preliminary data.</text>
</comment>
<evidence type="ECO:0008006" key="3">
    <source>
        <dbReference type="Google" id="ProtNLM"/>
    </source>
</evidence>
<reference evidence="1 2" key="1">
    <citation type="submission" date="2020-01" db="EMBL/GenBank/DDBJ databases">
        <title>Draft genome sequence of Cand. Neptunochlamydia vexilliferae K9.</title>
        <authorList>
            <person name="Schulz F."/>
            <person name="Koestlbacher S."/>
            <person name="Wascher F."/>
            <person name="Pizzetti I."/>
            <person name="Horn M."/>
        </authorList>
    </citation>
    <scope>NUCLEOTIDE SEQUENCE [LARGE SCALE GENOMIC DNA]</scope>
    <source>
        <strain evidence="1 2">K9</strain>
    </source>
</reference>
<organism evidence="1 2">
    <name type="scientific">Candidatus Neptunichlamydia vexilliferae</name>
    <dbReference type="NCBI Taxonomy" id="1651774"/>
    <lineage>
        <taxon>Bacteria</taxon>
        <taxon>Pseudomonadati</taxon>
        <taxon>Chlamydiota</taxon>
        <taxon>Chlamydiia</taxon>
        <taxon>Parachlamydiales</taxon>
        <taxon>Simkaniaceae</taxon>
        <taxon>Candidatus Neptunichlamydia</taxon>
    </lineage>
</organism>
<sequence>MKNTFLVPEQRTPHFYLPSHKLSWKQDLSSLKQEFSKEDLAEFLTFYSLAEESPKKAQKKVEKFREKYPNSPAVLNLLTFLYLSRRKIFKANRLIRENYANNPHDLFARINYADLCLRKKKSEAIGEVFNHTYSLTELYPERKTFHVSEFRGFMVVMGFYHLAIGKKEAAECYHYLAAKVDPDHPGPKVLAKKLFFKLKKG</sequence>
<evidence type="ECO:0000313" key="1">
    <source>
        <dbReference type="EMBL" id="MBF5059538.1"/>
    </source>
</evidence>
<accession>A0ABS0AZI4</accession>
<proteinExistence type="predicted"/>
<dbReference type="Gene3D" id="1.25.40.10">
    <property type="entry name" value="Tetratricopeptide repeat domain"/>
    <property type="match status" value="1"/>
</dbReference>
<dbReference type="RefSeq" id="WP_194847843.1">
    <property type="nucleotide sequence ID" value="NZ_JAAEJV010000027.1"/>
</dbReference>
<dbReference type="InterPro" id="IPR011990">
    <property type="entry name" value="TPR-like_helical_dom_sf"/>
</dbReference>
<keyword evidence="2" id="KW-1185">Reference proteome</keyword>